<protein>
    <submittedName>
        <fullName evidence="1">Uncharacterized protein</fullName>
    </submittedName>
</protein>
<dbReference type="InterPro" id="IPR036322">
    <property type="entry name" value="WD40_repeat_dom_sf"/>
</dbReference>
<dbReference type="PROSITE" id="PS00678">
    <property type="entry name" value="WD_REPEATS_1"/>
    <property type="match status" value="1"/>
</dbReference>
<dbReference type="SUPFAM" id="SSF50978">
    <property type="entry name" value="WD40 repeat-like"/>
    <property type="match status" value="1"/>
</dbReference>
<dbReference type="PROSITE" id="PS50082">
    <property type="entry name" value="WD_REPEATS_2"/>
    <property type="match status" value="2"/>
</dbReference>
<dbReference type="InterPro" id="IPR019775">
    <property type="entry name" value="WD40_repeat_CS"/>
</dbReference>
<dbReference type="PANTHER" id="PTHR22838">
    <property type="entry name" value="WD REPEAT PROTEIN 26-RELATED"/>
    <property type="match status" value="1"/>
</dbReference>
<name>A0A8J1Y5F1_OWEFU</name>
<proteinExistence type="predicted"/>
<dbReference type="OrthoDB" id="1932312at2759"/>
<dbReference type="Pfam" id="PF00400">
    <property type="entry name" value="WD40"/>
    <property type="match status" value="3"/>
</dbReference>
<reference evidence="1" key="1">
    <citation type="submission" date="2022-03" db="EMBL/GenBank/DDBJ databases">
        <authorList>
            <person name="Martin C."/>
        </authorList>
    </citation>
    <scope>NUCLEOTIDE SEQUENCE</scope>
</reference>
<evidence type="ECO:0000313" key="1">
    <source>
        <dbReference type="EMBL" id="CAH1794227.1"/>
    </source>
</evidence>
<accession>A0A8J1Y5F1</accession>
<dbReference type="PROSITE" id="PS50294">
    <property type="entry name" value="WD_REPEATS_REGION"/>
    <property type="match status" value="1"/>
</dbReference>
<dbReference type="GO" id="GO:0005634">
    <property type="term" value="C:nucleus"/>
    <property type="evidence" value="ECO:0007669"/>
    <property type="project" value="TreeGrafter"/>
</dbReference>
<gene>
    <name evidence="1" type="ORF">OFUS_LOCUS18965</name>
</gene>
<dbReference type="InterPro" id="IPR001680">
    <property type="entry name" value="WD40_rpt"/>
</dbReference>
<evidence type="ECO:0000313" key="2">
    <source>
        <dbReference type="Proteomes" id="UP000749559"/>
    </source>
</evidence>
<dbReference type="EMBL" id="CAIIXF020000009">
    <property type="protein sequence ID" value="CAH1794227.1"/>
    <property type="molecule type" value="Genomic_DNA"/>
</dbReference>
<dbReference type="SMART" id="SM00320">
    <property type="entry name" value="WD40"/>
    <property type="match status" value="7"/>
</dbReference>
<organism evidence="1 2">
    <name type="scientific">Owenia fusiformis</name>
    <name type="common">Polychaete worm</name>
    <dbReference type="NCBI Taxonomy" id="6347"/>
    <lineage>
        <taxon>Eukaryota</taxon>
        <taxon>Metazoa</taxon>
        <taxon>Spiralia</taxon>
        <taxon>Lophotrochozoa</taxon>
        <taxon>Annelida</taxon>
        <taxon>Polychaeta</taxon>
        <taxon>Sedentaria</taxon>
        <taxon>Canalipalpata</taxon>
        <taxon>Sabellida</taxon>
        <taxon>Oweniida</taxon>
        <taxon>Oweniidae</taxon>
        <taxon>Owenia</taxon>
    </lineage>
</organism>
<dbReference type="Gene3D" id="2.130.10.10">
    <property type="entry name" value="YVTN repeat-like/Quinoprotein amine dehydrogenase"/>
    <property type="match status" value="2"/>
</dbReference>
<keyword evidence="2" id="KW-1185">Reference proteome</keyword>
<dbReference type="GO" id="GO:1990841">
    <property type="term" value="F:promoter-specific chromatin binding"/>
    <property type="evidence" value="ECO:0007669"/>
    <property type="project" value="TreeGrafter"/>
</dbReference>
<dbReference type="InterPro" id="IPR015943">
    <property type="entry name" value="WD40/YVTN_repeat-like_dom_sf"/>
</dbReference>
<dbReference type="InterPro" id="IPR051350">
    <property type="entry name" value="WD_repeat-ST_regulator"/>
</dbReference>
<dbReference type="AlphaFoldDB" id="A0A8J1Y5F1"/>
<comment type="caution">
    <text evidence="1">The sequence shown here is derived from an EMBL/GenBank/DDBJ whole genome shotgun (WGS) entry which is preliminary data.</text>
</comment>
<dbReference type="PANTHER" id="PTHR22838:SF4">
    <property type="entry name" value="WD REPEAT-CONTAINING PROTEIN 13"/>
    <property type="match status" value="1"/>
</dbReference>
<sequence length="490" mass="54622">MSIFTQIEAIVKVCYLEFNPDIYIEMAAVWQQALALDARYNAHRAPNNPQFRTLYIRRRSQLLRENAKKEMDPAVRKEYLKMRATLLSQRYGAVSEVGSVRSRTSSIYSGRHNLEPLDVVQGRSLPTFQPTGVVPTHAADASRAMAGDTSVFENYAFAGMHHIFDQHQASVTRVQFANDDKSKLACSSMDGQLSICHVTPEPPGVVSVLVGHQAGVTDFTWSVSNDIILSVSLDCTARLWNVTSGKCIRIIEDPLRSEVHCCLFQPLNNNFFVTGNSKGQVYVWNMSTGKVVKHGTGRTQGKALCLAFHTAGRILWVGDDKGFIYSFIFNIATGKISKAKKVMVNEGHAVTSIQFRTWLSREARDPTVLVNCCDNTLRLYRAQGEEGNLQLKKKFPVKQRSEHTRSIFCPLMSFRMGACVVTGSEDMTVYFFDVERDAKPCVNKLQGHSAAVIDVCFTHDESLLASCDSTGLVIVWKREKAGKSNGTKVK</sequence>
<dbReference type="Proteomes" id="UP000749559">
    <property type="component" value="Unassembled WGS sequence"/>
</dbReference>